<evidence type="ECO:0000313" key="2">
    <source>
        <dbReference type="Proteomes" id="UP001060919"/>
    </source>
</evidence>
<dbReference type="EMBL" id="AP026867">
    <property type="protein sequence ID" value="BDS10595.1"/>
    <property type="molecule type" value="Genomic_DNA"/>
</dbReference>
<organism evidence="1 2">
    <name type="scientific">Aureispira anguillae</name>
    <dbReference type="NCBI Taxonomy" id="2864201"/>
    <lineage>
        <taxon>Bacteria</taxon>
        <taxon>Pseudomonadati</taxon>
        <taxon>Bacteroidota</taxon>
        <taxon>Saprospiria</taxon>
        <taxon>Saprospirales</taxon>
        <taxon>Saprospiraceae</taxon>
        <taxon>Aureispira</taxon>
    </lineage>
</organism>
<dbReference type="Proteomes" id="UP001060919">
    <property type="component" value="Chromosome"/>
</dbReference>
<protein>
    <submittedName>
        <fullName evidence="1">Uncharacterized protein</fullName>
    </submittedName>
</protein>
<name>A0A915YCK3_9BACT</name>
<sequence length="99" mass="11837">MYYKKQINTLEEAEQLALFLKMSIRQLLRKKRMYDGLLAKRIRRKTGWAAVWPVGLNRIKLLNDPRCKSILLNLFCLKEAIRIKRFIQKLNKVRSAFTN</sequence>
<keyword evidence="2" id="KW-1185">Reference proteome</keyword>
<proteinExistence type="predicted"/>
<gene>
    <name evidence="1" type="ORF">AsAng_0013030</name>
</gene>
<dbReference type="RefSeq" id="WP_264791885.1">
    <property type="nucleotide sequence ID" value="NZ_AP026867.1"/>
</dbReference>
<accession>A0A915YCK3</accession>
<evidence type="ECO:0000313" key="1">
    <source>
        <dbReference type="EMBL" id="BDS10595.1"/>
    </source>
</evidence>
<dbReference type="AlphaFoldDB" id="A0A915YCK3"/>
<dbReference type="KEGG" id="aup:AsAng_0013030"/>
<reference evidence="1" key="1">
    <citation type="submission" date="2022-09" db="EMBL/GenBank/DDBJ databases">
        <title>Aureispira anguillicida sp. nov., isolated from Leptocephalus of Japanese eel Anguilla japonica.</title>
        <authorList>
            <person name="Yuasa K."/>
            <person name="Mekata T."/>
            <person name="Ikunari K."/>
        </authorList>
    </citation>
    <scope>NUCLEOTIDE SEQUENCE</scope>
    <source>
        <strain evidence="1">EL160426</strain>
    </source>
</reference>